<feature type="transmembrane region" description="Helical" evidence="1">
    <location>
        <begin position="52"/>
        <end position="74"/>
    </location>
</feature>
<evidence type="ECO:0000313" key="2">
    <source>
        <dbReference type="EMBL" id="PNH05938.1"/>
    </source>
</evidence>
<dbReference type="Proteomes" id="UP000236333">
    <property type="component" value="Unassembled WGS sequence"/>
</dbReference>
<comment type="caution">
    <text evidence="2">The sequence shown here is derived from an EMBL/GenBank/DDBJ whole genome shotgun (WGS) entry which is preliminary data.</text>
</comment>
<name>A0A2J8A0D3_9CHLO</name>
<keyword evidence="3" id="KW-1185">Reference proteome</keyword>
<protein>
    <submittedName>
        <fullName evidence="2">Uncharacterized protein</fullName>
    </submittedName>
</protein>
<dbReference type="OrthoDB" id="521506at2759"/>
<proteinExistence type="predicted"/>
<reference evidence="2 3" key="1">
    <citation type="journal article" date="2017" name="Mol. Biol. Evol.">
        <title>The 4-celled Tetrabaena socialis nuclear genome reveals the essential components for genetic control of cell number at the origin of multicellularity in the volvocine lineage.</title>
        <authorList>
            <person name="Featherston J."/>
            <person name="Arakaki Y."/>
            <person name="Hanschen E.R."/>
            <person name="Ferris P.J."/>
            <person name="Michod R.E."/>
            <person name="Olson B.J.S.C."/>
            <person name="Nozaki H."/>
            <person name="Durand P.M."/>
        </authorList>
    </citation>
    <scope>NUCLEOTIDE SEQUENCE [LARGE SCALE GENOMIC DNA]</scope>
    <source>
        <strain evidence="2 3">NIES-571</strain>
    </source>
</reference>
<keyword evidence="1" id="KW-0812">Transmembrane</keyword>
<organism evidence="2 3">
    <name type="scientific">Tetrabaena socialis</name>
    <dbReference type="NCBI Taxonomy" id="47790"/>
    <lineage>
        <taxon>Eukaryota</taxon>
        <taxon>Viridiplantae</taxon>
        <taxon>Chlorophyta</taxon>
        <taxon>core chlorophytes</taxon>
        <taxon>Chlorophyceae</taxon>
        <taxon>CS clade</taxon>
        <taxon>Chlamydomonadales</taxon>
        <taxon>Tetrabaenaceae</taxon>
        <taxon>Tetrabaena</taxon>
    </lineage>
</organism>
<dbReference type="AlphaFoldDB" id="A0A2J8A0D3"/>
<evidence type="ECO:0000256" key="1">
    <source>
        <dbReference type="SAM" id="Phobius"/>
    </source>
</evidence>
<keyword evidence="1" id="KW-1133">Transmembrane helix</keyword>
<sequence length="126" mass="14188">MQALRRSVSKLLPGVRRMGTDSSLTADKIWAPHFPKPEVTTEQVKKNVKKELIGFALLGPIGAGFMIYDFVIGLEEEHHMVIPPYPWMRIRRNPGMPWGEDGLFEGHPRVATTWPPAEGAEPAKHH</sequence>
<evidence type="ECO:0000313" key="3">
    <source>
        <dbReference type="Proteomes" id="UP000236333"/>
    </source>
</evidence>
<gene>
    <name evidence="2" type="ORF">TSOC_007748</name>
</gene>
<accession>A0A2J8A0D3</accession>
<dbReference type="EMBL" id="PGGS01000270">
    <property type="protein sequence ID" value="PNH05938.1"/>
    <property type="molecule type" value="Genomic_DNA"/>
</dbReference>
<keyword evidence="1" id="KW-0472">Membrane</keyword>